<keyword evidence="2" id="KW-1185">Reference proteome</keyword>
<dbReference type="Pfam" id="PF11136">
    <property type="entry name" value="DUF2889"/>
    <property type="match status" value="1"/>
</dbReference>
<sequence length="195" mass="21692">MPLSAPAPRKLIHTRTVTCQGYERDDGLWDIEGHMTDVKTYTFPNRDRGGEIKAGEPVHGMWLRLTVDLEMTVHAAEAWTEYSPFSVCPEIAAAYSKLVGLRIGPGWNRRIKELFSGIKGCTHLSELLGPMATTTFQTLYKAREQNSDHLKDSASAPPLLGTCHAFDPQGEVVKWFFPTFAQSQQTAQEAEASPQ</sequence>
<evidence type="ECO:0000313" key="1">
    <source>
        <dbReference type="EMBL" id="PWV60163.1"/>
    </source>
</evidence>
<evidence type="ECO:0008006" key="3">
    <source>
        <dbReference type="Google" id="ProtNLM"/>
    </source>
</evidence>
<dbReference type="RefSeq" id="WP_110019271.1">
    <property type="nucleotide sequence ID" value="NZ_QGTJ01000008.1"/>
</dbReference>
<evidence type="ECO:0000313" key="2">
    <source>
        <dbReference type="Proteomes" id="UP000246569"/>
    </source>
</evidence>
<dbReference type="AlphaFoldDB" id="A0A317MSG6"/>
<protein>
    <recommendedName>
        <fullName evidence="3">DUF2889 family protein</fullName>
    </recommendedName>
</protein>
<dbReference type="InterPro" id="IPR021312">
    <property type="entry name" value="DUF2889"/>
</dbReference>
<organism evidence="1 2">
    <name type="scientific">Plasticicumulans acidivorans</name>
    <dbReference type="NCBI Taxonomy" id="886464"/>
    <lineage>
        <taxon>Bacteria</taxon>
        <taxon>Pseudomonadati</taxon>
        <taxon>Pseudomonadota</taxon>
        <taxon>Gammaproteobacteria</taxon>
        <taxon>Candidatus Competibacteraceae</taxon>
        <taxon>Plasticicumulans</taxon>
    </lineage>
</organism>
<comment type="caution">
    <text evidence="1">The sequence shown here is derived from an EMBL/GenBank/DDBJ whole genome shotgun (WGS) entry which is preliminary data.</text>
</comment>
<proteinExistence type="predicted"/>
<accession>A0A317MSG6</accession>
<dbReference type="EMBL" id="QGTJ01000008">
    <property type="protein sequence ID" value="PWV60163.1"/>
    <property type="molecule type" value="Genomic_DNA"/>
</dbReference>
<name>A0A317MSG6_9GAMM</name>
<reference evidence="1 2" key="1">
    <citation type="submission" date="2018-05" db="EMBL/GenBank/DDBJ databases">
        <title>Genomic Encyclopedia of Type Strains, Phase IV (KMG-IV): sequencing the most valuable type-strain genomes for metagenomic binning, comparative biology and taxonomic classification.</title>
        <authorList>
            <person name="Goeker M."/>
        </authorList>
    </citation>
    <scope>NUCLEOTIDE SEQUENCE [LARGE SCALE GENOMIC DNA]</scope>
    <source>
        <strain evidence="1 2">DSM 23606</strain>
    </source>
</reference>
<gene>
    <name evidence="1" type="ORF">C7443_10892</name>
</gene>
<dbReference type="Proteomes" id="UP000246569">
    <property type="component" value="Unassembled WGS sequence"/>
</dbReference>
<dbReference type="OrthoDB" id="6862397at2"/>